<accession>A0A2Z6NM78</accession>
<evidence type="ECO:0000313" key="2">
    <source>
        <dbReference type="EMBL" id="GAU44756.1"/>
    </source>
</evidence>
<feature type="compositionally biased region" description="Acidic residues" evidence="1">
    <location>
        <begin position="85"/>
        <end position="104"/>
    </location>
</feature>
<dbReference type="Proteomes" id="UP000242715">
    <property type="component" value="Unassembled WGS sequence"/>
</dbReference>
<reference evidence="3" key="1">
    <citation type="journal article" date="2017" name="Front. Plant Sci.">
        <title>Climate Clever Clovers: New Paradigm to Reduce the Environmental Footprint of Ruminants by Breeding Low Methanogenic Forages Utilizing Haplotype Variation.</title>
        <authorList>
            <person name="Kaur P."/>
            <person name="Appels R."/>
            <person name="Bayer P.E."/>
            <person name="Keeble-Gagnere G."/>
            <person name="Wang J."/>
            <person name="Hirakawa H."/>
            <person name="Shirasawa K."/>
            <person name="Vercoe P."/>
            <person name="Stefanova K."/>
            <person name="Durmic Z."/>
            <person name="Nichols P."/>
            <person name="Revell C."/>
            <person name="Isobe S.N."/>
            <person name="Edwards D."/>
            <person name="Erskine W."/>
        </authorList>
    </citation>
    <scope>NUCLEOTIDE SEQUENCE [LARGE SCALE GENOMIC DNA]</scope>
    <source>
        <strain evidence="3">cv. Daliak</strain>
    </source>
</reference>
<sequence>MADETPNDMKEEVVDIAPFDPTKKKKKKKVTVVDPADDESVDKLTEKTENLSGYSLAVSDGIDTAFAGLKKKKKKPVEISNLNEESADAVEDLDDHAEDDEEEAVSLHPCYPWEGSVRDYEYEELLILLTLISRVF</sequence>
<feature type="region of interest" description="Disordered" evidence="1">
    <location>
        <begin position="80"/>
        <end position="105"/>
    </location>
</feature>
<protein>
    <submittedName>
        <fullName evidence="2">Uncharacterized protein</fullName>
    </submittedName>
</protein>
<feature type="region of interest" description="Disordered" evidence="1">
    <location>
        <begin position="1"/>
        <end position="37"/>
    </location>
</feature>
<evidence type="ECO:0000313" key="3">
    <source>
        <dbReference type="Proteomes" id="UP000242715"/>
    </source>
</evidence>
<dbReference type="EMBL" id="DF974069">
    <property type="protein sequence ID" value="GAU44756.1"/>
    <property type="molecule type" value="Genomic_DNA"/>
</dbReference>
<gene>
    <name evidence="2" type="ORF">TSUD_246490</name>
</gene>
<dbReference type="OrthoDB" id="10255414at2759"/>
<organism evidence="2 3">
    <name type="scientific">Trifolium subterraneum</name>
    <name type="common">Subterranean clover</name>
    <dbReference type="NCBI Taxonomy" id="3900"/>
    <lineage>
        <taxon>Eukaryota</taxon>
        <taxon>Viridiplantae</taxon>
        <taxon>Streptophyta</taxon>
        <taxon>Embryophyta</taxon>
        <taxon>Tracheophyta</taxon>
        <taxon>Spermatophyta</taxon>
        <taxon>Magnoliopsida</taxon>
        <taxon>eudicotyledons</taxon>
        <taxon>Gunneridae</taxon>
        <taxon>Pentapetalae</taxon>
        <taxon>rosids</taxon>
        <taxon>fabids</taxon>
        <taxon>Fabales</taxon>
        <taxon>Fabaceae</taxon>
        <taxon>Papilionoideae</taxon>
        <taxon>50 kb inversion clade</taxon>
        <taxon>NPAAA clade</taxon>
        <taxon>Hologalegina</taxon>
        <taxon>IRL clade</taxon>
        <taxon>Trifolieae</taxon>
        <taxon>Trifolium</taxon>
    </lineage>
</organism>
<evidence type="ECO:0000256" key="1">
    <source>
        <dbReference type="SAM" id="MobiDB-lite"/>
    </source>
</evidence>
<name>A0A2Z6NM78_TRISU</name>
<dbReference type="AlphaFoldDB" id="A0A2Z6NM78"/>
<keyword evidence="3" id="KW-1185">Reference proteome</keyword>
<proteinExistence type="predicted"/>